<organism evidence="2 3">
    <name type="scientific">Sapajus apella</name>
    <name type="common">Brown-capped capuchin</name>
    <name type="synonym">Cebus apella</name>
    <dbReference type="NCBI Taxonomy" id="9515"/>
    <lineage>
        <taxon>Eukaryota</taxon>
        <taxon>Metazoa</taxon>
        <taxon>Chordata</taxon>
        <taxon>Craniata</taxon>
        <taxon>Vertebrata</taxon>
        <taxon>Euteleostomi</taxon>
        <taxon>Mammalia</taxon>
        <taxon>Eutheria</taxon>
        <taxon>Euarchontoglires</taxon>
        <taxon>Primates</taxon>
        <taxon>Haplorrhini</taxon>
        <taxon>Platyrrhini</taxon>
        <taxon>Cebidae</taxon>
        <taxon>Cebinae</taxon>
        <taxon>Sapajus</taxon>
    </lineage>
</organism>
<feature type="domain" description="KRAB" evidence="1">
    <location>
        <begin position="30"/>
        <end position="101"/>
    </location>
</feature>
<sequence length="103" mass="11913">MPLLQFDGTSNPLMVTPPLAEARWTVREMLTFRDVAKGFCPEEWECLDSSQQHLYRDVMLENYRNLVSLGLGDSKPELITHLEQGKDPWNVKRQETVVKHSGR</sequence>
<evidence type="ECO:0000259" key="1">
    <source>
        <dbReference type="PROSITE" id="PS50805"/>
    </source>
</evidence>
<evidence type="ECO:0000313" key="3">
    <source>
        <dbReference type="RefSeq" id="XP_032127811.1"/>
    </source>
</evidence>
<keyword evidence="2" id="KW-1185">Reference proteome</keyword>
<dbReference type="PANTHER" id="PTHR23232:SF163">
    <property type="entry name" value="ZINC FINGER PROTEIN 589"/>
    <property type="match status" value="1"/>
</dbReference>
<accession>A0A6J3HC81</accession>
<gene>
    <name evidence="3" type="primary">LOC116545410</name>
</gene>
<dbReference type="PROSITE" id="PS50805">
    <property type="entry name" value="KRAB"/>
    <property type="match status" value="1"/>
</dbReference>
<name>A0A6J3HC81_SAPAP</name>
<dbReference type="PANTHER" id="PTHR23232">
    <property type="entry name" value="KRAB DOMAIN C2H2 ZINC FINGER"/>
    <property type="match status" value="1"/>
</dbReference>
<dbReference type="SUPFAM" id="SSF109640">
    <property type="entry name" value="KRAB domain (Kruppel-associated box)"/>
    <property type="match status" value="1"/>
</dbReference>
<evidence type="ECO:0000313" key="2">
    <source>
        <dbReference type="Proteomes" id="UP000504640"/>
    </source>
</evidence>
<protein>
    <submittedName>
        <fullName evidence="3">Protein ZNF738-like isoform X1</fullName>
    </submittedName>
</protein>
<dbReference type="CDD" id="cd07765">
    <property type="entry name" value="KRAB_A-box"/>
    <property type="match status" value="1"/>
</dbReference>
<dbReference type="Gene3D" id="6.10.140.140">
    <property type="match status" value="1"/>
</dbReference>
<dbReference type="Pfam" id="PF01352">
    <property type="entry name" value="KRAB"/>
    <property type="match status" value="1"/>
</dbReference>
<dbReference type="SMART" id="SM00349">
    <property type="entry name" value="KRAB"/>
    <property type="match status" value="1"/>
</dbReference>
<dbReference type="InterPro" id="IPR050169">
    <property type="entry name" value="Krueppel_C2H2_ZnF"/>
</dbReference>
<dbReference type="AlphaFoldDB" id="A0A6J3HC81"/>
<proteinExistence type="predicted"/>
<dbReference type="GO" id="GO:0006355">
    <property type="term" value="P:regulation of DNA-templated transcription"/>
    <property type="evidence" value="ECO:0007669"/>
    <property type="project" value="InterPro"/>
</dbReference>
<dbReference type="InterPro" id="IPR036051">
    <property type="entry name" value="KRAB_dom_sf"/>
</dbReference>
<dbReference type="GeneID" id="116545410"/>
<dbReference type="Proteomes" id="UP000504640">
    <property type="component" value="Unplaced"/>
</dbReference>
<dbReference type="InterPro" id="IPR001909">
    <property type="entry name" value="KRAB"/>
</dbReference>
<reference evidence="3" key="1">
    <citation type="submission" date="2025-08" db="UniProtKB">
        <authorList>
            <consortium name="RefSeq"/>
        </authorList>
    </citation>
    <scope>IDENTIFICATION</scope>
    <source>
        <tissue evidence="3">Blood</tissue>
    </source>
</reference>
<dbReference type="RefSeq" id="XP_032127811.1">
    <property type="nucleotide sequence ID" value="XM_032271920.1"/>
</dbReference>